<organism evidence="1 2">
    <name type="scientific">Cylicocyclus nassatus</name>
    <name type="common">Nematode worm</name>
    <dbReference type="NCBI Taxonomy" id="53992"/>
    <lineage>
        <taxon>Eukaryota</taxon>
        <taxon>Metazoa</taxon>
        <taxon>Ecdysozoa</taxon>
        <taxon>Nematoda</taxon>
        <taxon>Chromadorea</taxon>
        <taxon>Rhabditida</taxon>
        <taxon>Rhabditina</taxon>
        <taxon>Rhabditomorpha</taxon>
        <taxon>Strongyloidea</taxon>
        <taxon>Strongylidae</taxon>
        <taxon>Cylicocyclus</taxon>
    </lineage>
</organism>
<sequence>MTDEENSISFKFHVEPTPLLEFKYKNKDDLYAKFLKKAKRLGFPVDGVFYCADYDGDIVVVRNADDFFAAIDHNYSAKAYFPCPPRLDLRCTDSDKEECEVTDKTKGKRASKKSSDFESHHYPVPWGYKTYMDSDHRPYFDSRCYTMEPRCHSHRHCSCERLTKDFEKL</sequence>
<evidence type="ECO:0008006" key="3">
    <source>
        <dbReference type="Google" id="ProtNLM"/>
    </source>
</evidence>
<dbReference type="Proteomes" id="UP001176961">
    <property type="component" value="Unassembled WGS sequence"/>
</dbReference>
<dbReference type="InterPro" id="IPR035127">
    <property type="entry name" value="SL4P"/>
</dbReference>
<name>A0AA36M1Z3_CYLNA</name>
<accession>A0AA36M1Z3</accession>
<keyword evidence="2" id="KW-1185">Reference proteome</keyword>
<evidence type="ECO:0000313" key="1">
    <source>
        <dbReference type="EMBL" id="CAJ0594697.1"/>
    </source>
</evidence>
<gene>
    <name evidence="1" type="ORF">CYNAS_LOCUS6680</name>
</gene>
<evidence type="ECO:0000313" key="2">
    <source>
        <dbReference type="Proteomes" id="UP001176961"/>
    </source>
</evidence>
<reference evidence="1" key="1">
    <citation type="submission" date="2023-07" db="EMBL/GenBank/DDBJ databases">
        <authorList>
            <consortium name="CYATHOMIX"/>
        </authorList>
    </citation>
    <scope>NUCLEOTIDE SEQUENCE</scope>
    <source>
        <strain evidence="1">N/A</strain>
    </source>
</reference>
<proteinExistence type="predicted"/>
<dbReference type="AlphaFoldDB" id="A0AA36M1Z3"/>
<dbReference type="EMBL" id="CATQJL010000112">
    <property type="protein sequence ID" value="CAJ0594697.1"/>
    <property type="molecule type" value="Genomic_DNA"/>
</dbReference>
<dbReference type="Pfam" id="PF17618">
    <property type="entry name" value="SL4P"/>
    <property type="match status" value="1"/>
</dbReference>
<protein>
    <recommendedName>
        <fullName evidence="3">PB1 domain-containing protein</fullName>
    </recommendedName>
</protein>
<comment type="caution">
    <text evidence="1">The sequence shown here is derived from an EMBL/GenBank/DDBJ whole genome shotgun (WGS) entry which is preliminary data.</text>
</comment>